<dbReference type="Proteomes" id="UP000624325">
    <property type="component" value="Unassembled WGS sequence"/>
</dbReference>
<keyword evidence="3" id="KW-1185">Reference proteome</keyword>
<proteinExistence type="predicted"/>
<name>A0ABQ4CEW5_9ACTN</name>
<gene>
    <name evidence="2" type="ORF">Air01nite_74030</name>
</gene>
<accession>A0ABQ4CEW5</accession>
<reference evidence="2 3" key="1">
    <citation type="submission" date="2021-01" db="EMBL/GenBank/DDBJ databases">
        <title>Whole genome shotgun sequence of Asanoa iriomotensis NBRC 100142.</title>
        <authorList>
            <person name="Komaki H."/>
            <person name="Tamura T."/>
        </authorList>
    </citation>
    <scope>NUCLEOTIDE SEQUENCE [LARGE SCALE GENOMIC DNA]</scope>
    <source>
        <strain evidence="2 3">NBRC 100142</strain>
    </source>
</reference>
<feature type="region of interest" description="Disordered" evidence="1">
    <location>
        <begin position="1"/>
        <end position="74"/>
    </location>
</feature>
<comment type="caution">
    <text evidence="2">The sequence shown here is derived from an EMBL/GenBank/DDBJ whole genome shotgun (WGS) entry which is preliminary data.</text>
</comment>
<sequence>MAGPRLSNVLRPTRPKADSPRRGGVAVMVLGDPRTPPDWVGPTTTERDKTRAGGQHARATAPADPGEREQRPARWSRLRPVDVTGTCTADGLVGRRCGASRFDWG</sequence>
<evidence type="ECO:0000313" key="2">
    <source>
        <dbReference type="EMBL" id="GIF61308.1"/>
    </source>
</evidence>
<organism evidence="2 3">
    <name type="scientific">Asanoa iriomotensis</name>
    <dbReference type="NCBI Taxonomy" id="234613"/>
    <lineage>
        <taxon>Bacteria</taxon>
        <taxon>Bacillati</taxon>
        <taxon>Actinomycetota</taxon>
        <taxon>Actinomycetes</taxon>
        <taxon>Micromonosporales</taxon>
        <taxon>Micromonosporaceae</taxon>
        <taxon>Asanoa</taxon>
    </lineage>
</organism>
<dbReference type="EMBL" id="BONC01000098">
    <property type="protein sequence ID" value="GIF61308.1"/>
    <property type="molecule type" value="Genomic_DNA"/>
</dbReference>
<evidence type="ECO:0000313" key="3">
    <source>
        <dbReference type="Proteomes" id="UP000624325"/>
    </source>
</evidence>
<protein>
    <submittedName>
        <fullName evidence="2">Uncharacterized protein</fullName>
    </submittedName>
</protein>
<evidence type="ECO:0000256" key="1">
    <source>
        <dbReference type="SAM" id="MobiDB-lite"/>
    </source>
</evidence>